<gene>
    <name evidence="1" type="ORF">UFOPK4179_01275</name>
</gene>
<evidence type="ECO:0000313" key="1">
    <source>
        <dbReference type="EMBL" id="CAB4368473.1"/>
    </source>
</evidence>
<protein>
    <submittedName>
        <fullName evidence="1">Unannotated protein</fullName>
    </submittedName>
</protein>
<dbReference type="EMBL" id="CAETWZ010000165">
    <property type="protein sequence ID" value="CAB4368473.1"/>
    <property type="molecule type" value="Genomic_DNA"/>
</dbReference>
<reference evidence="1" key="1">
    <citation type="submission" date="2020-05" db="EMBL/GenBank/DDBJ databases">
        <authorList>
            <person name="Chiriac C."/>
            <person name="Salcher M."/>
            <person name="Ghai R."/>
            <person name="Kavagutti S V."/>
        </authorList>
    </citation>
    <scope>NUCLEOTIDE SEQUENCE</scope>
</reference>
<dbReference type="AlphaFoldDB" id="A0A6J6AHU4"/>
<sequence>MIIVPQHHTVVSARTAQDVVPPTATMIASVMRDGINDLELINVPVPSWPRELEPEHHTAASRMMHVCSEPEATEVMEGMTAKPGPSTAEFSADDELAGAKNNEPTKSEIAINSFMVVTEEV</sequence>
<proteinExistence type="predicted"/>
<name>A0A6J6AHU4_9ZZZZ</name>
<accession>A0A6J6AHU4</accession>
<organism evidence="1">
    <name type="scientific">freshwater metagenome</name>
    <dbReference type="NCBI Taxonomy" id="449393"/>
    <lineage>
        <taxon>unclassified sequences</taxon>
        <taxon>metagenomes</taxon>
        <taxon>ecological metagenomes</taxon>
    </lineage>
</organism>